<dbReference type="InterPro" id="IPR029028">
    <property type="entry name" value="Alpha/beta_knot_MTases"/>
</dbReference>
<name>A0A9W7DU75_9STRA</name>
<evidence type="ECO:0000256" key="1">
    <source>
        <dbReference type="ARBA" id="ARBA00009841"/>
    </source>
</evidence>
<dbReference type="Gene3D" id="2.40.50.140">
    <property type="entry name" value="Nucleic acid-binding proteins"/>
    <property type="match status" value="1"/>
</dbReference>
<dbReference type="InterPro" id="IPR029026">
    <property type="entry name" value="tRNA_m1G_MTases_N"/>
</dbReference>
<feature type="region of interest" description="Disordered" evidence="2">
    <location>
        <begin position="1"/>
        <end position="60"/>
    </location>
</feature>
<protein>
    <recommendedName>
        <fullName evidence="5">RNA methyltransferase</fullName>
    </recommendedName>
</protein>
<organism evidence="3 4">
    <name type="scientific">Triparma laevis f. inornata</name>
    <dbReference type="NCBI Taxonomy" id="1714386"/>
    <lineage>
        <taxon>Eukaryota</taxon>
        <taxon>Sar</taxon>
        <taxon>Stramenopiles</taxon>
        <taxon>Ochrophyta</taxon>
        <taxon>Bolidophyceae</taxon>
        <taxon>Parmales</taxon>
        <taxon>Triparmaceae</taxon>
        <taxon>Triparma</taxon>
    </lineage>
</organism>
<feature type="compositionally biased region" description="Polar residues" evidence="2">
    <location>
        <begin position="44"/>
        <end position="60"/>
    </location>
</feature>
<dbReference type="AlphaFoldDB" id="A0A9W7DU75"/>
<evidence type="ECO:0000256" key="2">
    <source>
        <dbReference type="SAM" id="MobiDB-lite"/>
    </source>
</evidence>
<dbReference type="InterPro" id="IPR003750">
    <property type="entry name" value="Put_MeTrfase-C9orf114-like"/>
</dbReference>
<proteinExistence type="inferred from homology"/>
<dbReference type="Pfam" id="PF02598">
    <property type="entry name" value="Methyltrn_RNA_3"/>
    <property type="match status" value="2"/>
</dbReference>
<dbReference type="Proteomes" id="UP001162640">
    <property type="component" value="Unassembled WGS sequence"/>
</dbReference>
<dbReference type="InterPro" id="IPR012340">
    <property type="entry name" value="NA-bd_OB-fold"/>
</dbReference>
<accession>A0A9W7DU75</accession>
<evidence type="ECO:0000313" key="4">
    <source>
        <dbReference type="Proteomes" id="UP001162640"/>
    </source>
</evidence>
<comment type="caution">
    <text evidence="3">The sequence shown here is derived from an EMBL/GenBank/DDBJ whole genome shotgun (WGS) entry which is preliminary data.</text>
</comment>
<dbReference type="SUPFAM" id="SSF50249">
    <property type="entry name" value="Nucleic acid-binding proteins"/>
    <property type="match status" value="1"/>
</dbReference>
<dbReference type="CDD" id="cd18086">
    <property type="entry name" value="HsC9orf114-like"/>
    <property type="match status" value="1"/>
</dbReference>
<dbReference type="PANTHER" id="PTHR12150:SF13">
    <property type="entry name" value="METHYLTRANSFERASE C9ORF114-RELATED"/>
    <property type="match status" value="1"/>
</dbReference>
<dbReference type="SUPFAM" id="SSF75217">
    <property type="entry name" value="alpha/beta knot"/>
    <property type="match status" value="1"/>
</dbReference>
<gene>
    <name evidence="3" type="ORF">TL16_g01815</name>
</gene>
<dbReference type="Gene3D" id="3.40.1280.10">
    <property type="match status" value="1"/>
</dbReference>
<evidence type="ECO:0000313" key="3">
    <source>
        <dbReference type="EMBL" id="GMH55082.1"/>
    </source>
</evidence>
<evidence type="ECO:0008006" key="5">
    <source>
        <dbReference type="Google" id="ProtNLM"/>
    </source>
</evidence>
<comment type="similarity">
    <text evidence="1">Belongs to the class IV-like SAM-binding methyltransferase superfamily.</text>
</comment>
<sequence length="371" mass="40420">MDGPSEKKRKKAEARESKKAAIAANGGERPRKKNKEQNEGNKKSLNASGKNARSNSAGTKVKTTVFKRGGKGGVDRTGTQEVFKPSVVGGMGDDRNSGVSGKFGRVMSKLPSISCPRHDTLSIAVPTSIVANAQSKELKTMLCGQIARAATIYNVDEIVLYEDVEGGKNEDTSSNDKRNPLQFMQRVLEYAETPQYLKQSLHPNHADLQVSPDYESDTLLAIILYIPNQLPPSPPRSDVRPPLQFAGLIPPIDAPHHVRRGEQSKYREGVTLDTKDKPEAEGGGRATYVNCGVGKDVEIDRKIPKGVRVTVEIENYKAKDIKGKAVKSSSGREENGDYWGYSVRGVKGGLKGVLEGGPWGEYDWKVGTSER</sequence>
<dbReference type="EMBL" id="BLQM01000042">
    <property type="protein sequence ID" value="GMH55082.1"/>
    <property type="molecule type" value="Genomic_DNA"/>
</dbReference>
<reference evidence="4" key="1">
    <citation type="journal article" date="2023" name="Commun. Biol.">
        <title>Genome analysis of Parmales, the sister group of diatoms, reveals the evolutionary specialization of diatoms from phago-mixotrophs to photoautotrophs.</title>
        <authorList>
            <person name="Ban H."/>
            <person name="Sato S."/>
            <person name="Yoshikawa S."/>
            <person name="Yamada K."/>
            <person name="Nakamura Y."/>
            <person name="Ichinomiya M."/>
            <person name="Sato N."/>
            <person name="Blanc-Mathieu R."/>
            <person name="Endo H."/>
            <person name="Kuwata A."/>
            <person name="Ogata H."/>
        </authorList>
    </citation>
    <scope>NUCLEOTIDE SEQUENCE [LARGE SCALE GENOMIC DNA]</scope>
</reference>
<dbReference type="PANTHER" id="PTHR12150">
    <property type="entry name" value="CLASS IV SAM-BINDING METHYLTRANSFERASE-RELATED"/>
    <property type="match status" value="1"/>
</dbReference>